<organism evidence="2 3">
    <name type="scientific">Luteolibacter pohnpeiensis</name>
    <dbReference type="NCBI Taxonomy" id="454153"/>
    <lineage>
        <taxon>Bacteria</taxon>
        <taxon>Pseudomonadati</taxon>
        <taxon>Verrucomicrobiota</taxon>
        <taxon>Verrucomicrobiia</taxon>
        <taxon>Verrucomicrobiales</taxon>
        <taxon>Verrucomicrobiaceae</taxon>
        <taxon>Luteolibacter</taxon>
    </lineage>
</organism>
<gene>
    <name evidence="2" type="ORF">JIN85_15930</name>
</gene>
<dbReference type="AlphaFoldDB" id="A0A934SEV6"/>
<dbReference type="SUPFAM" id="SSF50341">
    <property type="entry name" value="CheW-like"/>
    <property type="match status" value="1"/>
</dbReference>
<dbReference type="EMBL" id="JAENIJ010000030">
    <property type="protein sequence ID" value="MBK1883908.1"/>
    <property type="molecule type" value="Genomic_DNA"/>
</dbReference>
<dbReference type="InterPro" id="IPR002545">
    <property type="entry name" value="CheW-lke_dom"/>
</dbReference>
<keyword evidence="3" id="KW-1185">Reference proteome</keyword>
<dbReference type="GO" id="GO:0007165">
    <property type="term" value="P:signal transduction"/>
    <property type="evidence" value="ECO:0007669"/>
    <property type="project" value="InterPro"/>
</dbReference>
<dbReference type="SMART" id="SM00260">
    <property type="entry name" value="CheW"/>
    <property type="match status" value="1"/>
</dbReference>
<reference evidence="2" key="1">
    <citation type="submission" date="2021-01" db="EMBL/GenBank/DDBJ databases">
        <title>Modified the classification status of verrucomicrobia.</title>
        <authorList>
            <person name="Feng X."/>
        </authorList>
    </citation>
    <scope>NUCLEOTIDE SEQUENCE</scope>
    <source>
        <strain evidence="2">KCTC 22041</strain>
    </source>
</reference>
<dbReference type="PROSITE" id="PS50851">
    <property type="entry name" value="CHEW"/>
    <property type="match status" value="1"/>
</dbReference>
<dbReference type="Gene3D" id="2.40.50.180">
    <property type="entry name" value="CheA-289, Domain 4"/>
    <property type="match status" value="1"/>
</dbReference>
<dbReference type="GO" id="GO:0005829">
    <property type="term" value="C:cytosol"/>
    <property type="evidence" value="ECO:0007669"/>
    <property type="project" value="TreeGrafter"/>
</dbReference>
<dbReference type="InterPro" id="IPR039315">
    <property type="entry name" value="CheW"/>
</dbReference>
<protein>
    <submittedName>
        <fullName evidence="2">Chemotaxis protein CheW</fullName>
    </submittedName>
</protein>
<dbReference type="Pfam" id="PF01584">
    <property type="entry name" value="CheW"/>
    <property type="match status" value="1"/>
</dbReference>
<sequence length="176" mass="19439">MITDSLLLHAIPDGLREEWATHFAKPLDPPSSDRIALVVFRLGAEKFSLSADRVEEIITPGVIRPLPHSGKGLLRGVTNVNGRIRTCVSLERLLNATPGPASGTPRLMVLQDQRWRVAAIVDEILGVQEFHQSDLKPLPATHTGAVYSTGWFGEGDHFVAKLNEDELFDAMRRQLT</sequence>
<dbReference type="GO" id="GO:0006935">
    <property type="term" value="P:chemotaxis"/>
    <property type="evidence" value="ECO:0007669"/>
    <property type="project" value="InterPro"/>
</dbReference>
<dbReference type="Gene3D" id="2.30.30.40">
    <property type="entry name" value="SH3 Domains"/>
    <property type="match status" value="1"/>
</dbReference>
<dbReference type="PANTHER" id="PTHR22617">
    <property type="entry name" value="CHEMOTAXIS SENSOR HISTIDINE KINASE-RELATED"/>
    <property type="match status" value="1"/>
</dbReference>
<comment type="caution">
    <text evidence="2">The sequence shown here is derived from an EMBL/GenBank/DDBJ whole genome shotgun (WGS) entry which is preliminary data.</text>
</comment>
<dbReference type="Proteomes" id="UP000603141">
    <property type="component" value="Unassembled WGS sequence"/>
</dbReference>
<accession>A0A934SEV6</accession>
<feature type="domain" description="CheW-like" evidence="1">
    <location>
        <begin position="34"/>
        <end position="173"/>
    </location>
</feature>
<proteinExistence type="predicted"/>
<dbReference type="InterPro" id="IPR036061">
    <property type="entry name" value="CheW-like_dom_sf"/>
</dbReference>
<evidence type="ECO:0000259" key="1">
    <source>
        <dbReference type="PROSITE" id="PS50851"/>
    </source>
</evidence>
<dbReference type="RefSeq" id="WP_200272535.1">
    <property type="nucleotide sequence ID" value="NZ_JAENIJ010000030.1"/>
</dbReference>
<name>A0A934SEV6_9BACT</name>
<dbReference type="PANTHER" id="PTHR22617:SF23">
    <property type="entry name" value="CHEMOTAXIS PROTEIN CHEW"/>
    <property type="match status" value="1"/>
</dbReference>
<evidence type="ECO:0000313" key="3">
    <source>
        <dbReference type="Proteomes" id="UP000603141"/>
    </source>
</evidence>
<evidence type="ECO:0000313" key="2">
    <source>
        <dbReference type="EMBL" id="MBK1883908.1"/>
    </source>
</evidence>